<evidence type="ECO:0000256" key="1">
    <source>
        <dbReference type="SAM" id="Phobius"/>
    </source>
</evidence>
<keyword evidence="1" id="KW-1133">Transmembrane helix</keyword>
<feature type="transmembrane region" description="Helical" evidence="1">
    <location>
        <begin position="18"/>
        <end position="37"/>
    </location>
</feature>
<gene>
    <name evidence="2" type="ORF">SN811_16200</name>
</gene>
<proteinExistence type="predicted"/>
<dbReference type="EMBL" id="BLAP01000065">
    <property type="protein sequence ID" value="GET13120.1"/>
    <property type="molecule type" value="Genomic_DNA"/>
</dbReference>
<name>A0A6F9Y723_9LACO</name>
<dbReference type="AlphaFoldDB" id="A0A6F9Y723"/>
<keyword evidence="1" id="KW-0472">Membrane</keyword>
<keyword evidence="1" id="KW-0812">Transmembrane</keyword>
<reference evidence="2" key="1">
    <citation type="submission" date="2019-10" db="EMBL/GenBank/DDBJ databases">
        <title>Lactobacillus agilis SN811 Whole Genome Sequencing Project.</title>
        <authorList>
            <person name="Suzuki S."/>
            <person name="Endo A."/>
            <person name="Maeno S."/>
            <person name="Shiwa Y."/>
            <person name="Matsutani M."/>
            <person name="Kajikawa A."/>
        </authorList>
    </citation>
    <scope>NUCLEOTIDE SEQUENCE</scope>
    <source>
        <strain evidence="2">SN811</strain>
    </source>
</reference>
<organism evidence="2">
    <name type="scientific">Ligilactobacillus agilis</name>
    <dbReference type="NCBI Taxonomy" id="1601"/>
    <lineage>
        <taxon>Bacteria</taxon>
        <taxon>Bacillati</taxon>
        <taxon>Bacillota</taxon>
        <taxon>Bacilli</taxon>
        <taxon>Lactobacillales</taxon>
        <taxon>Lactobacillaceae</taxon>
        <taxon>Ligilactobacillus</taxon>
    </lineage>
</organism>
<protein>
    <submittedName>
        <fullName evidence="2">Uncharacterized protein</fullName>
    </submittedName>
</protein>
<accession>A0A6F9Y723</accession>
<sequence length="213" mass="24528">MLIMREVVQAFWKHSIEILGVVNMFLTICLGLNTLILNRQTFKMNKENQVSQERSQANKIALWRIDKEHYQDNKIYVYFKIKNSSNLPIYDVVILDVSSRRTMRLGNLREYYGVNRSEIQKDYLLDTEANHFAYAKNLAPGTFEGYLEGRGSGMGATDDFAYFFRDAQGITWFRSNDGKLEKVGSNNAMMKILNDMNIMASDLSAINSFGKQS</sequence>
<dbReference type="Proteomes" id="UP000494160">
    <property type="component" value="Unassembled WGS sequence"/>
</dbReference>
<comment type="caution">
    <text evidence="2">The sequence shown here is derived from an EMBL/GenBank/DDBJ whole genome shotgun (WGS) entry which is preliminary data.</text>
</comment>
<evidence type="ECO:0000313" key="2">
    <source>
        <dbReference type="EMBL" id="GET13120.1"/>
    </source>
</evidence>